<evidence type="ECO:0000313" key="5">
    <source>
        <dbReference type="Proteomes" id="UP000288805"/>
    </source>
</evidence>
<dbReference type="Gene3D" id="3.10.580.10">
    <property type="entry name" value="CBS-domain"/>
    <property type="match status" value="1"/>
</dbReference>
<proteinExistence type="predicted"/>
<dbReference type="AlphaFoldDB" id="A0A438KJ94"/>
<evidence type="ECO:0000313" key="4">
    <source>
        <dbReference type="EMBL" id="RVX21279.1"/>
    </source>
</evidence>
<evidence type="ECO:0000256" key="1">
    <source>
        <dbReference type="ARBA" id="ARBA00023122"/>
    </source>
</evidence>
<accession>A0A438KJ94</accession>
<dbReference type="InterPro" id="IPR046342">
    <property type="entry name" value="CBS_dom_sf"/>
</dbReference>
<dbReference type="InterPro" id="IPR051257">
    <property type="entry name" value="Diverse_CBS-Domain"/>
</dbReference>
<dbReference type="Pfam" id="PF00571">
    <property type="entry name" value="CBS"/>
    <property type="match status" value="2"/>
</dbReference>
<reference evidence="4 5" key="1">
    <citation type="journal article" date="2018" name="PLoS Genet.">
        <title>Population sequencing reveals clonal diversity and ancestral inbreeding in the grapevine cultivar Chardonnay.</title>
        <authorList>
            <person name="Roach M.J."/>
            <person name="Johnson D.L."/>
            <person name="Bohlmann J."/>
            <person name="van Vuuren H.J."/>
            <person name="Jones S.J."/>
            <person name="Pretorius I.S."/>
            <person name="Schmidt S.A."/>
            <person name="Borneman A.R."/>
        </authorList>
    </citation>
    <scope>NUCLEOTIDE SEQUENCE [LARGE SCALE GENOMIC DNA]</scope>
    <source>
        <strain evidence="5">cv. Chardonnay</strain>
        <tissue evidence="4">Leaf</tissue>
    </source>
</reference>
<evidence type="ECO:0000259" key="3">
    <source>
        <dbReference type="PROSITE" id="PS51371"/>
    </source>
</evidence>
<name>A0A438KJ94_VITVI</name>
<dbReference type="SMART" id="SM00116">
    <property type="entry name" value="CBS"/>
    <property type="match status" value="2"/>
</dbReference>
<dbReference type="PANTHER" id="PTHR43080">
    <property type="entry name" value="CBS DOMAIN-CONTAINING PROTEIN CBSX3, MITOCHONDRIAL"/>
    <property type="match status" value="1"/>
</dbReference>
<dbReference type="PANTHER" id="PTHR43080:SF2">
    <property type="entry name" value="CBS DOMAIN-CONTAINING PROTEIN"/>
    <property type="match status" value="1"/>
</dbReference>
<evidence type="ECO:0000256" key="2">
    <source>
        <dbReference type="PROSITE-ProRule" id="PRU00703"/>
    </source>
</evidence>
<dbReference type="EMBL" id="QGNW01000005">
    <property type="protein sequence ID" value="RVX21279.1"/>
    <property type="molecule type" value="Genomic_DNA"/>
</dbReference>
<feature type="domain" description="CBS" evidence="3">
    <location>
        <begin position="77"/>
        <end position="136"/>
    </location>
</feature>
<dbReference type="Proteomes" id="UP000288805">
    <property type="component" value="Unassembled WGS sequence"/>
</dbReference>
<dbReference type="InterPro" id="IPR000644">
    <property type="entry name" value="CBS_dom"/>
</dbReference>
<organism evidence="4 5">
    <name type="scientific">Vitis vinifera</name>
    <name type="common">Grape</name>
    <dbReference type="NCBI Taxonomy" id="29760"/>
    <lineage>
        <taxon>Eukaryota</taxon>
        <taxon>Viridiplantae</taxon>
        <taxon>Streptophyta</taxon>
        <taxon>Embryophyta</taxon>
        <taxon>Tracheophyta</taxon>
        <taxon>Spermatophyta</taxon>
        <taxon>Magnoliopsida</taxon>
        <taxon>eudicotyledons</taxon>
        <taxon>Gunneridae</taxon>
        <taxon>Pentapetalae</taxon>
        <taxon>rosids</taxon>
        <taxon>Vitales</taxon>
        <taxon>Vitaceae</taxon>
        <taxon>Viteae</taxon>
        <taxon>Vitis</taxon>
    </lineage>
</organism>
<dbReference type="SUPFAM" id="SSF54631">
    <property type="entry name" value="CBS-domain pair"/>
    <property type="match status" value="1"/>
</dbReference>
<dbReference type="PROSITE" id="PS51371">
    <property type="entry name" value="CBS"/>
    <property type="match status" value="2"/>
</dbReference>
<feature type="domain" description="CBS" evidence="3">
    <location>
        <begin position="12"/>
        <end position="69"/>
    </location>
</feature>
<dbReference type="CDD" id="cd17782">
    <property type="entry name" value="CBS_pair_MUG70_2"/>
    <property type="match status" value="1"/>
</dbReference>
<protein>
    <submittedName>
        <fullName evidence="4">CBS domain-containing protein CBSCBSPB3</fullName>
    </submittedName>
</protein>
<gene>
    <name evidence="4" type="primary">CBSCBSPB3_0</name>
    <name evidence="4" type="ORF">CK203_002150</name>
</gene>
<sequence>MFKPALSTIIAENTKVAIVSPSDPISVAAKKMREYRVNSVIIMTGSKIQGILTSKDILMRVVAQNLSPELTLVEKVMTPNPECATLETTILDALHIMHDGKFLHLPVVDKDGGIAACVDVLQITHAAISMGCCREEDGMMCFKVWDEGGRTVKPVRCSNVVGRFILCLISSIEVKRHTLIFLVGRGILGAWPILVEKLPWLGVVSSFGPKSILTLVAKRPSEGTTT</sequence>
<keyword evidence="1 2" id="KW-0129">CBS domain</keyword>
<comment type="caution">
    <text evidence="4">The sequence shown here is derived from an EMBL/GenBank/DDBJ whole genome shotgun (WGS) entry which is preliminary data.</text>
</comment>